<dbReference type="PANTHER" id="PTHR11129">
    <property type="entry name" value="PROTEIN FARNESYLTRANSFERASE ALPHA SUBUNIT/RAB GERANYLGERANYL TRANSFERASE ALPHA SUBUNIT"/>
    <property type="match status" value="1"/>
</dbReference>
<dbReference type="GO" id="GO:0008318">
    <property type="term" value="F:protein prenyltransferase activity"/>
    <property type="evidence" value="ECO:0007669"/>
    <property type="project" value="InterPro"/>
</dbReference>
<reference evidence="6" key="1">
    <citation type="submission" date="2017-03" db="EMBL/GenBank/DDBJ databases">
        <authorList>
            <person name="Sharma R."/>
            <person name="Thines M."/>
        </authorList>
    </citation>
    <scope>NUCLEOTIDE SEQUENCE [LARGE SCALE GENOMIC DNA]</scope>
</reference>
<protein>
    <recommendedName>
        <fullName evidence="7">Protein prenyltransferase</fullName>
    </recommendedName>
</protein>
<dbReference type="GO" id="GO:0005737">
    <property type="term" value="C:cytoplasm"/>
    <property type="evidence" value="ECO:0007669"/>
    <property type="project" value="TreeGrafter"/>
</dbReference>
<dbReference type="SUPFAM" id="SSF48439">
    <property type="entry name" value="Protein prenylyltransferase"/>
    <property type="match status" value="1"/>
</dbReference>
<evidence type="ECO:0000313" key="5">
    <source>
        <dbReference type="EMBL" id="SLM40892.1"/>
    </source>
</evidence>
<keyword evidence="2" id="KW-0637">Prenyltransferase</keyword>
<dbReference type="Gene3D" id="1.25.40.120">
    <property type="entry name" value="Protein prenylyltransferase"/>
    <property type="match status" value="1"/>
</dbReference>
<comment type="similarity">
    <text evidence="1">Belongs to the protein prenyltransferase subunit alpha family.</text>
</comment>
<evidence type="ECO:0008006" key="7">
    <source>
        <dbReference type="Google" id="ProtNLM"/>
    </source>
</evidence>
<dbReference type="EMBL" id="FWEW01003742">
    <property type="protein sequence ID" value="SLM40892.1"/>
    <property type="molecule type" value="Genomic_DNA"/>
</dbReference>
<dbReference type="InterPro" id="IPR002088">
    <property type="entry name" value="Prenyl_trans_a"/>
</dbReference>
<evidence type="ECO:0000256" key="4">
    <source>
        <dbReference type="ARBA" id="ARBA00022737"/>
    </source>
</evidence>
<dbReference type="PANTHER" id="PTHR11129:SF3">
    <property type="entry name" value="PROTEIN PRENYLTRANSFERASE ALPHA SUBUNIT REPEAT-CONTAINING PROTEIN 1"/>
    <property type="match status" value="1"/>
</dbReference>
<sequence length="339" mass="37848">MSTPPLVRPHPPTPPKQTPYAILTAHLDIHAFQILEIEILPSSLPLSPTTSSPFLTDALSLGLPKRTLTEVFLSARRLFHSPNATPTDRHQATRALLLFDPEHLTAANSRKRRLLDLSRAADECGGHGELLRALTQELAFLSSLLTSPLDRHTKSPTLWHHRYWVVRTFAARFIHPGARAGAGGFQTDGNAAPAGGVRSLWLSELAVVMRAGDRHPRNYYAWNYARRLFRFLSSEGSRDAATGPTITTAETTERIQRWCFQHPRDISGWAVLAFLLEQHARDQGLSGKDDEDVDRLRRKVAVETEGWVRKFAWEGESVVWFLRTMGMDAGRTGKAQGVG</sequence>
<keyword evidence="6" id="KW-1185">Reference proteome</keyword>
<evidence type="ECO:0000256" key="3">
    <source>
        <dbReference type="ARBA" id="ARBA00022679"/>
    </source>
</evidence>
<evidence type="ECO:0000256" key="2">
    <source>
        <dbReference type="ARBA" id="ARBA00022602"/>
    </source>
</evidence>
<evidence type="ECO:0000256" key="1">
    <source>
        <dbReference type="ARBA" id="ARBA00006734"/>
    </source>
</evidence>
<organism evidence="5 6">
    <name type="scientific">Lasallia pustulata</name>
    <dbReference type="NCBI Taxonomy" id="136370"/>
    <lineage>
        <taxon>Eukaryota</taxon>
        <taxon>Fungi</taxon>
        <taxon>Dikarya</taxon>
        <taxon>Ascomycota</taxon>
        <taxon>Pezizomycotina</taxon>
        <taxon>Lecanoromycetes</taxon>
        <taxon>OSLEUM clade</taxon>
        <taxon>Umbilicariomycetidae</taxon>
        <taxon>Umbilicariales</taxon>
        <taxon>Umbilicariaceae</taxon>
        <taxon>Lasallia</taxon>
    </lineage>
</organism>
<name>A0A1W5DD94_9LECA</name>
<dbReference type="Proteomes" id="UP000192927">
    <property type="component" value="Unassembled WGS sequence"/>
</dbReference>
<keyword evidence="4" id="KW-0677">Repeat</keyword>
<dbReference type="AlphaFoldDB" id="A0A1W5DD94"/>
<keyword evidence="3" id="KW-0808">Transferase</keyword>
<accession>A0A1W5DD94</accession>
<dbReference type="Pfam" id="PF01239">
    <property type="entry name" value="PPTA"/>
    <property type="match status" value="2"/>
</dbReference>
<proteinExistence type="inferred from homology"/>
<evidence type="ECO:0000313" key="6">
    <source>
        <dbReference type="Proteomes" id="UP000192927"/>
    </source>
</evidence>